<proteinExistence type="predicted"/>
<sequence length="60" mass="6545">MNTFQAGGHNRRCRAAAPVFLGVWPVFWGGDVDSAAMRLAVAGLISQKVMKKSIYIVFGF</sequence>
<reference evidence="1 2" key="1">
    <citation type="submission" date="2023-01" db="EMBL/GenBank/DDBJ databases">
        <title>Novel species of the genus Vogesella isolated from rivers.</title>
        <authorList>
            <person name="Lu H."/>
        </authorList>
    </citation>
    <scope>NUCLEOTIDE SEQUENCE [LARGE SCALE GENOMIC DNA]</scope>
    <source>
        <strain evidence="1 2">LYT5W</strain>
    </source>
</reference>
<gene>
    <name evidence="1" type="ORF">PQU96_08000</name>
</gene>
<dbReference type="EMBL" id="JAQQLE010000006">
    <property type="protein sequence ID" value="MDC7714071.1"/>
    <property type="molecule type" value="Genomic_DNA"/>
</dbReference>
<keyword evidence="2" id="KW-1185">Reference proteome</keyword>
<protein>
    <submittedName>
        <fullName evidence="1">Uncharacterized protein</fullName>
    </submittedName>
</protein>
<dbReference type="RefSeq" id="WP_272771770.1">
    <property type="nucleotide sequence ID" value="NZ_JAQQLE010000006.1"/>
</dbReference>
<accession>A0ABT5IND1</accession>
<evidence type="ECO:0000313" key="1">
    <source>
        <dbReference type="EMBL" id="MDC7714071.1"/>
    </source>
</evidence>
<dbReference type="Proteomes" id="UP001222030">
    <property type="component" value="Unassembled WGS sequence"/>
</dbReference>
<comment type="caution">
    <text evidence="1">The sequence shown here is derived from an EMBL/GenBank/DDBJ whole genome shotgun (WGS) entry which is preliminary data.</text>
</comment>
<evidence type="ECO:0000313" key="2">
    <source>
        <dbReference type="Proteomes" id="UP001222030"/>
    </source>
</evidence>
<organism evidence="1 2">
    <name type="scientific">Vogesella margarita</name>
    <dbReference type="NCBI Taxonomy" id="2984199"/>
    <lineage>
        <taxon>Bacteria</taxon>
        <taxon>Pseudomonadati</taxon>
        <taxon>Pseudomonadota</taxon>
        <taxon>Betaproteobacteria</taxon>
        <taxon>Neisseriales</taxon>
        <taxon>Chromobacteriaceae</taxon>
        <taxon>Vogesella</taxon>
    </lineage>
</organism>
<name>A0ABT5IND1_9NEIS</name>